<dbReference type="EC" id="2.6.1.85" evidence="2"/>
<dbReference type="RefSeq" id="WP_007242122.1">
    <property type="nucleotide sequence ID" value="NZ_AFUV01000007.1"/>
</dbReference>
<keyword evidence="2" id="KW-0032">Aminotransferase</keyword>
<protein>
    <submittedName>
        <fullName evidence="2">Para-aminobenzoate synthase component I</fullName>
        <ecNumber evidence="2">2.6.1.85</ecNumber>
    </submittedName>
</protein>
<dbReference type="Gene3D" id="3.60.120.10">
    <property type="entry name" value="Anthranilate synthase"/>
    <property type="match status" value="1"/>
</dbReference>
<dbReference type="NCBIfam" id="NF005486">
    <property type="entry name" value="PRK07093.1"/>
    <property type="match status" value="1"/>
</dbReference>
<accession>F9Q7Y4</accession>
<dbReference type="PANTHER" id="PTHR11236">
    <property type="entry name" value="AMINOBENZOATE/ANTHRANILATE SYNTHASE"/>
    <property type="match status" value="1"/>
</dbReference>
<dbReference type="Proteomes" id="UP000006235">
    <property type="component" value="Unassembled WGS sequence"/>
</dbReference>
<keyword evidence="2" id="KW-0808">Transferase</keyword>
<dbReference type="AlphaFoldDB" id="F9Q7Y4"/>
<sequence>MQQFIQQANEFGRQQRPFFFLIDFEGQKPLIMSPSEAAEQGIYFALEDHTNTPNRLPSISQSDVRLGINPISFADYRQGFTLVQRQLQLGNSYLLNLTYASEITINQHLRELFGAISAPYKLYLEDQLLCFSPESFIKIQDQQITTYPMKGTISAVTQDSLDQLLNDQKELQEHYTIVDLMRNDLAMVAMNIQVKRFRYAEKIATARGDIWQTSSEICGTLEENWANHIGDILATLLPAGSISGAPKTKTLDIIQAAEQGPRGYYSGVFGLFDGKSLNSAVAIRFIEQQGDRYYFRSGGGITLHSNCRAEYDELCQKIYLPFK</sequence>
<dbReference type="InterPro" id="IPR015890">
    <property type="entry name" value="Chorismate_C"/>
</dbReference>
<dbReference type="PRINTS" id="PR00095">
    <property type="entry name" value="ANTSNTHASEI"/>
</dbReference>
<dbReference type="STRING" id="1035188.HMPREF9952_1739"/>
<dbReference type="Pfam" id="PF00425">
    <property type="entry name" value="Chorismate_bind"/>
    <property type="match status" value="1"/>
</dbReference>
<dbReference type="InterPro" id="IPR005801">
    <property type="entry name" value="ADC_synthase"/>
</dbReference>
<evidence type="ECO:0000313" key="3">
    <source>
        <dbReference type="Proteomes" id="UP000006235"/>
    </source>
</evidence>
<comment type="caution">
    <text evidence="2">The sequence shown here is derived from an EMBL/GenBank/DDBJ whole genome shotgun (WGS) entry which is preliminary data.</text>
</comment>
<dbReference type="GO" id="GO:0046820">
    <property type="term" value="F:4-amino-4-deoxychorismate synthase activity"/>
    <property type="evidence" value="ECO:0007669"/>
    <property type="project" value="UniProtKB-EC"/>
</dbReference>
<evidence type="ECO:0000313" key="2">
    <source>
        <dbReference type="EMBL" id="EGV06378.1"/>
    </source>
</evidence>
<feature type="domain" description="Chorismate-utilising enzyme C-terminal" evidence="1">
    <location>
        <begin position="73"/>
        <end position="317"/>
    </location>
</feature>
<dbReference type="EMBL" id="AFUV01000007">
    <property type="protein sequence ID" value="EGV06378.1"/>
    <property type="molecule type" value="Genomic_DNA"/>
</dbReference>
<evidence type="ECO:0000259" key="1">
    <source>
        <dbReference type="Pfam" id="PF00425"/>
    </source>
</evidence>
<organism evidence="2 3">
    <name type="scientific">Haemophilus pittmaniae HK 85</name>
    <dbReference type="NCBI Taxonomy" id="1035188"/>
    <lineage>
        <taxon>Bacteria</taxon>
        <taxon>Pseudomonadati</taxon>
        <taxon>Pseudomonadota</taxon>
        <taxon>Gammaproteobacteria</taxon>
        <taxon>Pasteurellales</taxon>
        <taxon>Pasteurellaceae</taxon>
        <taxon>Haemophilus</taxon>
    </lineage>
</organism>
<proteinExistence type="predicted"/>
<dbReference type="PANTHER" id="PTHR11236:SF50">
    <property type="entry name" value="AMINODEOXYCHORISMATE SYNTHASE COMPONENT 1"/>
    <property type="match status" value="1"/>
</dbReference>
<name>F9Q7Y4_9PAST</name>
<gene>
    <name evidence="2" type="ORF">HMPREF9952_1739</name>
</gene>
<dbReference type="InterPro" id="IPR019999">
    <property type="entry name" value="Anth_synth_I-like"/>
</dbReference>
<dbReference type="SUPFAM" id="SSF56322">
    <property type="entry name" value="ADC synthase"/>
    <property type="match status" value="1"/>
</dbReference>
<reference evidence="2 3" key="1">
    <citation type="submission" date="2011-07" db="EMBL/GenBank/DDBJ databases">
        <authorList>
            <person name="Harkins D.M."/>
            <person name="Madupu R."/>
            <person name="Durkin A.S."/>
            <person name="Torralba M."/>
            <person name="Methe B."/>
            <person name="Sutton G.G."/>
            <person name="Nelson K.E."/>
        </authorList>
    </citation>
    <scope>NUCLEOTIDE SEQUENCE [LARGE SCALE GENOMIC DNA]</scope>
    <source>
        <strain evidence="2 3">HK 85</strain>
    </source>
</reference>
<dbReference type="GO" id="GO:0000162">
    <property type="term" value="P:L-tryptophan biosynthetic process"/>
    <property type="evidence" value="ECO:0007669"/>
    <property type="project" value="TreeGrafter"/>
</dbReference>